<dbReference type="AlphaFoldDB" id="A0A9X0R2E2"/>
<evidence type="ECO:0000256" key="1">
    <source>
        <dbReference type="SAM" id="Phobius"/>
    </source>
</evidence>
<sequence>MAFLLLALLAGLVVRLAALRAQLPGLVALNLGALVFLGQCGVLALLAACGVATPMAQATALGVGVAASWAPG</sequence>
<evidence type="ECO:0000313" key="2">
    <source>
        <dbReference type="EMBL" id="MBC4018320.1"/>
    </source>
</evidence>
<organism evidence="2 3">
    <name type="scientific">Siccirubricoccus deserti</name>
    <dbReference type="NCBI Taxonomy" id="2013562"/>
    <lineage>
        <taxon>Bacteria</taxon>
        <taxon>Pseudomonadati</taxon>
        <taxon>Pseudomonadota</taxon>
        <taxon>Alphaproteobacteria</taxon>
        <taxon>Acetobacterales</taxon>
        <taxon>Roseomonadaceae</taxon>
        <taxon>Siccirubricoccus</taxon>
    </lineage>
</organism>
<comment type="caution">
    <text evidence="2">The sequence shown here is derived from an EMBL/GenBank/DDBJ whole genome shotgun (WGS) entry which is preliminary data.</text>
</comment>
<dbReference type="Proteomes" id="UP000600101">
    <property type="component" value="Unassembled WGS sequence"/>
</dbReference>
<keyword evidence="1" id="KW-1133">Transmembrane helix</keyword>
<keyword evidence="1" id="KW-0472">Membrane</keyword>
<accession>A0A9X0R2E2</accession>
<feature type="transmembrane region" description="Helical" evidence="1">
    <location>
        <begin position="31"/>
        <end position="52"/>
    </location>
</feature>
<dbReference type="EMBL" id="JACOMF010000050">
    <property type="protein sequence ID" value="MBC4018320.1"/>
    <property type="molecule type" value="Genomic_DNA"/>
</dbReference>
<evidence type="ECO:0000313" key="3">
    <source>
        <dbReference type="Proteomes" id="UP000600101"/>
    </source>
</evidence>
<name>A0A9X0R2E2_9PROT</name>
<proteinExistence type="predicted"/>
<keyword evidence="3" id="KW-1185">Reference proteome</keyword>
<reference evidence="2" key="1">
    <citation type="submission" date="2020-08" db="EMBL/GenBank/DDBJ databases">
        <authorList>
            <person name="Hu Y."/>
            <person name="Nguyen S.V."/>
            <person name="Li F."/>
            <person name="Fanning S."/>
        </authorList>
    </citation>
    <scope>NUCLEOTIDE SEQUENCE</scope>
    <source>
        <strain evidence="2">SYSU D8009</strain>
    </source>
</reference>
<protein>
    <submittedName>
        <fullName evidence="2">Uncharacterized protein</fullName>
    </submittedName>
</protein>
<gene>
    <name evidence="2" type="ORF">H7965_23835</name>
</gene>
<keyword evidence="1" id="KW-0812">Transmembrane</keyword>
<dbReference type="RefSeq" id="WP_186773074.1">
    <property type="nucleotide sequence ID" value="NZ_JACOMF010000050.1"/>
</dbReference>